<dbReference type="InterPro" id="IPR045057">
    <property type="entry name" value="Gcn5-rel_NAT"/>
</dbReference>
<dbReference type="Proteomes" id="UP000325385">
    <property type="component" value="Chromosome"/>
</dbReference>
<organism evidence="1 2">
    <name type="scientific">Qipengyuania flava</name>
    <dbReference type="NCBI Taxonomy" id="192812"/>
    <lineage>
        <taxon>Bacteria</taxon>
        <taxon>Pseudomonadati</taxon>
        <taxon>Pseudomonadota</taxon>
        <taxon>Alphaproteobacteria</taxon>
        <taxon>Sphingomonadales</taxon>
        <taxon>Erythrobacteraceae</taxon>
        <taxon>Qipengyuania</taxon>
    </lineage>
</organism>
<sequence length="98" mass="10639">METAKIEIERVGGSEQGEYRARDAEGAEAGKLTWVLRGGARDAEHTLVPARMRGQGVAAKLVAALIADARSENFTIIPSCSYVAAQFDRHPEWADLRA</sequence>
<dbReference type="GeneID" id="69696160"/>
<dbReference type="RefSeq" id="WP_067465027.1">
    <property type="nucleotide sequence ID" value="NZ_CP022528.1"/>
</dbReference>
<dbReference type="KEGG" id="efv:CHH26_01520"/>
<evidence type="ECO:0000313" key="1">
    <source>
        <dbReference type="EMBL" id="QFI62270.1"/>
    </source>
</evidence>
<reference evidence="2" key="1">
    <citation type="submission" date="2018-09" db="EMBL/GenBank/DDBJ databases">
        <title>Nocardia yunnanensis sp. nov., an actinomycete isolated from a soil sample.</title>
        <authorList>
            <person name="Zhang J."/>
        </authorList>
    </citation>
    <scope>NUCLEOTIDE SEQUENCE [LARGE SCALE GENOMIC DNA]</scope>
    <source>
        <strain evidence="2">21-3</strain>
    </source>
</reference>
<gene>
    <name evidence="1" type="ORF">D0Y83_02535</name>
</gene>
<name>A0A222ESA7_9SPHN</name>
<keyword evidence="1" id="KW-0808">Transferase</keyword>
<accession>A0A222ESA7</accession>
<dbReference type="GO" id="GO:0016740">
    <property type="term" value="F:transferase activity"/>
    <property type="evidence" value="ECO:0007669"/>
    <property type="project" value="UniProtKB-KW"/>
</dbReference>
<dbReference type="EMBL" id="CP032228">
    <property type="protein sequence ID" value="QFI62270.1"/>
    <property type="molecule type" value="Genomic_DNA"/>
</dbReference>
<dbReference type="PROSITE" id="PS51729">
    <property type="entry name" value="GNAT_YJDJ"/>
    <property type="match status" value="1"/>
</dbReference>
<dbReference type="PANTHER" id="PTHR31435:SF9">
    <property type="entry name" value="PROTEIN NATD1"/>
    <property type="match status" value="1"/>
</dbReference>
<dbReference type="Pfam" id="PF14542">
    <property type="entry name" value="Acetyltransf_CG"/>
    <property type="match status" value="1"/>
</dbReference>
<evidence type="ECO:0000313" key="2">
    <source>
        <dbReference type="Proteomes" id="UP000325385"/>
    </source>
</evidence>
<protein>
    <submittedName>
        <fullName evidence="1">N-acetyltransferase</fullName>
    </submittedName>
</protein>
<dbReference type="InterPro" id="IPR016181">
    <property type="entry name" value="Acyl_CoA_acyltransferase"/>
</dbReference>
<proteinExistence type="predicted"/>
<dbReference type="PANTHER" id="PTHR31435">
    <property type="entry name" value="PROTEIN NATD1"/>
    <property type="match status" value="1"/>
</dbReference>
<dbReference type="Gene3D" id="3.40.630.30">
    <property type="match status" value="1"/>
</dbReference>
<dbReference type="AlphaFoldDB" id="A0A222ESA7"/>
<dbReference type="SUPFAM" id="SSF55729">
    <property type="entry name" value="Acyl-CoA N-acyltransferases (Nat)"/>
    <property type="match status" value="1"/>
</dbReference>
<dbReference type="InterPro" id="IPR031165">
    <property type="entry name" value="GNAT_YJDJ"/>
</dbReference>